<keyword evidence="4" id="KW-0812">Transmembrane</keyword>
<dbReference type="InterPro" id="IPR020846">
    <property type="entry name" value="MFS_dom"/>
</dbReference>
<proteinExistence type="predicted"/>
<evidence type="ECO:0000313" key="9">
    <source>
        <dbReference type="EMBL" id="NEU96862.1"/>
    </source>
</evidence>
<dbReference type="InterPro" id="IPR005828">
    <property type="entry name" value="MFS_sugar_transport-like"/>
</dbReference>
<keyword evidence="3" id="KW-1003">Cell membrane</keyword>
<dbReference type="Gene3D" id="1.20.1250.20">
    <property type="entry name" value="MFS general substrate transporter like domains"/>
    <property type="match status" value="1"/>
</dbReference>
<dbReference type="EMBL" id="VKHP01000044">
    <property type="protein sequence ID" value="NEU96862.1"/>
    <property type="molecule type" value="Genomic_DNA"/>
</dbReference>
<evidence type="ECO:0000256" key="3">
    <source>
        <dbReference type="ARBA" id="ARBA00022475"/>
    </source>
</evidence>
<dbReference type="Proteomes" id="UP000468531">
    <property type="component" value="Unassembled WGS sequence"/>
</dbReference>
<dbReference type="Pfam" id="PF00083">
    <property type="entry name" value="Sugar_tr"/>
    <property type="match status" value="1"/>
</dbReference>
<keyword evidence="5" id="KW-0769">Symport</keyword>
<dbReference type="SUPFAM" id="SSF103473">
    <property type="entry name" value="MFS general substrate transporter"/>
    <property type="match status" value="1"/>
</dbReference>
<dbReference type="PANTHER" id="PTHR43528">
    <property type="entry name" value="ALPHA-KETOGLUTARATE PERMEASE"/>
    <property type="match status" value="1"/>
</dbReference>
<evidence type="ECO:0000256" key="4">
    <source>
        <dbReference type="ARBA" id="ARBA00022692"/>
    </source>
</evidence>
<keyword evidence="7" id="KW-0472">Membrane</keyword>
<evidence type="ECO:0000256" key="5">
    <source>
        <dbReference type="ARBA" id="ARBA00022847"/>
    </source>
</evidence>
<sequence length="175" mass="18727">MKCSVRDLTGRNARPAIELQTDRGWLGSLLGEKPEPVLFPADERLTGRAVWGATIGNILEFYDFGTFSFFAIQIGHAFLPAGDPPIGAILLGSYSDRAGRRSAMSASFTLMRVAVLVCTYTLVRDNRNCRSAAGHFARLVQGFALDGEVGPTTAYLIEAAPAEARGHAQALVALG</sequence>
<evidence type="ECO:0000256" key="2">
    <source>
        <dbReference type="ARBA" id="ARBA00022448"/>
    </source>
</evidence>
<feature type="domain" description="Major facilitator superfamily (MFS) profile" evidence="8">
    <location>
        <begin position="28"/>
        <end position="175"/>
    </location>
</feature>
<evidence type="ECO:0000256" key="1">
    <source>
        <dbReference type="ARBA" id="ARBA00004651"/>
    </source>
</evidence>
<dbReference type="PANTHER" id="PTHR43528:SF3">
    <property type="entry name" value="CITRATE-PROTON SYMPORTER"/>
    <property type="match status" value="1"/>
</dbReference>
<evidence type="ECO:0000256" key="6">
    <source>
        <dbReference type="ARBA" id="ARBA00022989"/>
    </source>
</evidence>
<gene>
    <name evidence="9" type="ORF">FNJ47_13675</name>
</gene>
<dbReference type="PROSITE" id="PS50850">
    <property type="entry name" value="MFS"/>
    <property type="match status" value="1"/>
</dbReference>
<evidence type="ECO:0000313" key="10">
    <source>
        <dbReference type="Proteomes" id="UP000468531"/>
    </source>
</evidence>
<dbReference type="InterPro" id="IPR036259">
    <property type="entry name" value="MFS_trans_sf"/>
</dbReference>
<protein>
    <submittedName>
        <fullName evidence="9">MFS transporter</fullName>
    </submittedName>
</protein>
<dbReference type="InterPro" id="IPR051084">
    <property type="entry name" value="H+-coupled_symporters"/>
</dbReference>
<evidence type="ECO:0000256" key="7">
    <source>
        <dbReference type="ARBA" id="ARBA00023136"/>
    </source>
</evidence>
<accession>A0A6P1BH72</accession>
<name>A0A6P1BH72_9BRAD</name>
<keyword evidence="2" id="KW-0813">Transport</keyword>
<reference evidence="9 10" key="1">
    <citation type="journal article" date="2020" name="Arch. Microbiol.">
        <title>Bradyrhizobium uaiense sp. nov., a new highly efficient cowpea symbiont.</title>
        <authorList>
            <person name="Cabral Michel D."/>
            <person name="Azarias Guimaraes A."/>
            <person name="Martins da Costa E."/>
            <person name="Soares de Carvalho T."/>
            <person name="Balsanelli E."/>
            <person name="Willems A."/>
            <person name="Maltempi de Souza E."/>
            <person name="de Souza Moreira F.M."/>
        </authorList>
    </citation>
    <scope>NUCLEOTIDE SEQUENCE [LARGE SCALE GENOMIC DNA]</scope>
    <source>
        <strain evidence="9 10">UFLA 03-164</strain>
    </source>
</reference>
<keyword evidence="10" id="KW-1185">Reference proteome</keyword>
<evidence type="ECO:0000259" key="8">
    <source>
        <dbReference type="PROSITE" id="PS50850"/>
    </source>
</evidence>
<comment type="caution">
    <text evidence="9">The sequence shown here is derived from an EMBL/GenBank/DDBJ whole genome shotgun (WGS) entry which is preliminary data.</text>
</comment>
<dbReference type="GO" id="GO:0015293">
    <property type="term" value="F:symporter activity"/>
    <property type="evidence" value="ECO:0007669"/>
    <property type="project" value="UniProtKB-KW"/>
</dbReference>
<comment type="subcellular location">
    <subcellularLocation>
        <location evidence="1">Cell membrane</location>
        <topology evidence="1">Multi-pass membrane protein</topology>
    </subcellularLocation>
</comment>
<dbReference type="GO" id="GO:0005886">
    <property type="term" value="C:plasma membrane"/>
    <property type="evidence" value="ECO:0007669"/>
    <property type="project" value="UniProtKB-SubCell"/>
</dbReference>
<keyword evidence="6" id="KW-1133">Transmembrane helix</keyword>
<dbReference type="AlphaFoldDB" id="A0A6P1BH72"/>
<organism evidence="9 10">
    <name type="scientific">Bradyrhizobium uaiense</name>
    <dbReference type="NCBI Taxonomy" id="2594946"/>
    <lineage>
        <taxon>Bacteria</taxon>
        <taxon>Pseudomonadati</taxon>
        <taxon>Pseudomonadota</taxon>
        <taxon>Alphaproteobacteria</taxon>
        <taxon>Hyphomicrobiales</taxon>
        <taxon>Nitrobacteraceae</taxon>
        <taxon>Bradyrhizobium</taxon>
    </lineage>
</organism>